<dbReference type="AlphaFoldDB" id="A0A9P5NL00"/>
<reference evidence="1" key="1">
    <citation type="submission" date="2020-11" db="EMBL/GenBank/DDBJ databases">
        <authorList>
            <consortium name="DOE Joint Genome Institute"/>
            <person name="Ahrendt S."/>
            <person name="Riley R."/>
            <person name="Andreopoulos W."/>
            <person name="LaButti K."/>
            <person name="Pangilinan J."/>
            <person name="Ruiz-duenas F.J."/>
            <person name="Barrasa J.M."/>
            <person name="Sanchez-Garcia M."/>
            <person name="Camarero S."/>
            <person name="Miyauchi S."/>
            <person name="Serrano A."/>
            <person name="Linde D."/>
            <person name="Babiker R."/>
            <person name="Drula E."/>
            <person name="Ayuso-Fernandez I."/>
            <person name="Pacheco R."/>
            <person name="Padilla G."/>
            <person name="Ferreira P."/>
            <person name="Barriuso J."/>
            <person name="Kellner H."/>
            <person name="Castanera R."/>
            <person name="Alfaro M."/>
            <person name="Ramirez L."/>
            <person name="Pisabarro A.G."/>
            <person name="Kuo A."/>
            <person name="Tritt A."/>
            <person name="Lipzen A."/>
            <person name="He G."/>
            <person name="Yan M."/>
            <person name="Ng V."/>
            <person name="Cullen D."/>
            <person name="Martin F."/>
            <person name="Rosso M.-N."/>
            <person name="Henrissat B."/>
            <person name="Hibbett D."/>
            <person name="Martinez A.T."/>
            <person name="Grigoriev I.V."/>
        </authorList>
    </citation>
    <scope>NUCLEOTIDE SEQUENCE</scope>
    <source>
        <strain evidence="1">AH 44721</strain>
    </source>
</reference>
<evidence type="ECO:0000313" key="1">
    <source>
        <dbReference type="EMBL" id="KAF8900839.1"/>
    </source>
</evidence>
<proteinExistence type="predicted"/>
<organism evidence="1 2">
    <name type="scientific">Gymnopilus junonius</name>
    <name type="common">Spectacular rustgill mushroom</name>
    <name type="synonym">Gymnopilus spectabilis subsp. junonius</name>
    <dbReference type="NCBI Taxonomy" id="109634"/>
    <lineage>
        <taxon>Eukaryota</taxon>
        <taxon>Fungi</taxon>
        <taxon>Dikarya</taxon>
        <taxon>Basidiomycota</taxon>
        <taxon>Agaricomycotina</taxon>
        <taxon>Agaricomycetes</taxon>
        <taxon>Agaricomycetidae</taxon>
        <taxon>Agaricales</taxon>
        <taxon>Agaricineae</taxon>
        <taxon>Hymenogastraceae</taxon>
        <taxon>Gymnopilus</taxon>
    </lineage>
</organism>
<gene>
    <name evidence="1" type="ORF">CPB84DRAFT_1007262</name>
</gene>
<comment type="caution">
    <text evidence="1">The sequence shown here is derived from an EMBL/GenBank/DDBJ whole genome shotgun (WGS) entry which is preliminary data.</text>
</comment>
<accession>A0A9P5NL00</accession>
<dbReference type="EMBL" id="JADNYJ010000045">
    <property type="protein sequence ID" value="KAF8900839.1"/>
    <property type="molecule type" value="Genomic_DNA"/>
</dbReference>
<dbReference type="OrthoDB" id="2885612at2759"/>
<evidence type="ECO:0000313" key="2">
    <source>
        <dbReference type="Proteomes" id="UP000724874"/>
    </source>
</evidence>
<dbReference type="Proteomes" id="UP000724874">
    <property type="component" value="Unassembled WGS sequence"/>
</dbReference>
<sequence>MSIPWLAGIPIRYRALIWPSNDETILAGIWDREGTSILDGLILHWFAFTRNTKRTVVYLADTRPQGEEPIVLSPVEKELEFAADRIALVGSNEFSSAEWVESDEALKLRLHSLDGSLVRESSISVKAAYGDLRVFGPKVFIAISSGPTNAPEGSMTPDQLRLGSDPNDMDTSSPLFADQILEWDTTSCVFRRIKIPDPLYHGAEYTFPVEHQVALAGLVEDGDGREQLALTCFNADDQVQNQSVLRSFSPGGSSQERAIQGMSVGLEGNTKPSNVIVHSFDRIAMFNRTFFSEEMPVCPPSSSFQLVERDLPLYFSRPD</sequence>
<name>A0A9P5NL00_GYMJU</name>
<protein>
    <submittedName>
        <fullName evidence="1">Uncharacterized protein</fullName>
    </submittedName>
</protein>
<keyword evidence="2" id="KW-1185">Reference proteome</keyword>